<evidence type="ECO:0000259" key="5">
    <source>
        <dbReference type="Pfam" id="PF00890"/>
    </source>
</evidence>
<protein>
    <submittedName>
        <fullName evidence="6">FAD-dependent oxidoreductase</fullName>
    </submittedName>
</protein>
<dbReference type="PANTHER" id="PTHR43400:SF7">
    <property type="entry name" value="FAD-DEPENDENT OXIDOREDUCTASE 2 FAD BINDING DOMAIN-CONTAINING PROTEIN"/>
    <property type="match status" value="1"/>
</dbReference>
<dbReference type="GO" id="GO:0033765">
    <property type="term" value="F:steroid dehydrogenase activity, acting on the CH-CH group of donors"/>
    <property type="evidence" value="ECO:0007669"/>
    <property type="project" value="UniProtKB-ARBA"/>
</dbReference>
<keyword evidence="4" id="KW-0560">Oxidoreductase</keyword>
<comment type="cofactor">
    <cofactor evidence="1">
        <name>FAD</name>
        <dbReference type="ChEBI" id="CHEBI:57692"/>
    </cofactor>
</comment>
<dbReference type="Gene3D" id="3.50.50.60">
    <property type="entry name" value="FAD/NAD(P)-binding domain"/>
    <property type="match status" value="2"/>
</dbReference>
<evidence type="ECO:0000256" key="4">
    <source>
        <dbReference type="ARBA" id="ARBA00023002"/>
    </source>
</evidence>
<dbReference type="Gene3D" id="3.90.700.10">
    <property type="entry name" value="Succinate dehydrogenase/fumarate reductase flavoprotein, catalytic domain"/>
    <property type="match status" value="1"/>
</dbReference>
<dbReference type="InterPro" id="IPR019546">
    <property type="entry name" value="TAT_signal_bac_arc"/>
</dbReference>
<gene>
    <name evidence="6" type="ORF">GJG86_03705</name>
</gene>
<dbReference type="InterPro" id="IPR036188">
    <property type="entry name" value="FAD/NAD-bd_sf"/>
</dbReference>
<dbReference type="NCBIfam" id="TIGR01409">
    <property type="entry name" value="TAT_signal_seq"/>
    <property type="match status" value="1"/>
</dbReference>
<evidence type="ECO:0000256" key="1">
    <source>
        <dbReference type="ARBA" id="ARBA00001974"/>
    </source>
</evidence>
<dbReference type="PROSITE" id="PS51318">
    <property type="entry name" value="TAT"/>
    <property type="match status" value="1"/>
</dbReference>
<proteinExistence type="predicted"/>
<sequence length="709" mass="75279">MHARHLSRNGFHLHPSLHPAARYYHTRQAANLPTFDRSSLVDGGNYPPSIATAKPRCANIRIEPSARGASAGEARQMPNRPRKGCIMEQQTMDRRNFLKGALATGALAAGGAMLAGCSPAQPKDAASAGTAAQAAGTSGSSLPKGYECAEDWLGAKPEVADSDIVDTKDFDIVVCGGGNAGVQAALAAAQEGAKVAVLEIQPEATWTQLGNDICAFNAQWLVDKGYGPYKTGDIVAEFIRRGGGRVSAEIIRKFVANSGDMLDNIVAQIPDTSNLFDLETGQAQIQVAYNMPDGSSYPFTRGGFQSWATTIQNLSTKNPTPVCGREGVSRMTEIALYCKEAAEKLGAELFFETDVTVLDQDGQGNVTGVVAKGKDGLVRYQAAKGVILATGDFGANPDMVVNLCTDINEQSLRCDIPREEMTGESNCKGAGHKLGCWAGGFIEQAPRPCMNTNGGNAGPWGTTPFLWLNDYGKRFMNEAMTPYIKPTTLKQPRGILAAICDSKYMDVMKQCSTDHFSPNWGAAGVDIIKIMDRMDEQMQSAVGKGAEGVSVDGVYVIEYDNTMPDQVYAADTIDELLGYLGYEGDAKKEAAATIEHYNELCRAGEDSDFGKDDVFMSAIENPPFFGSAQPNTGRGYVGLVSLCGLVTDDDLQVLSSDLKTPIKGLYAVGNCLGQRFGNAYSTPAAGSSIGMALTHGYVAGKIAAGGTVK</sequence>
<dbReference type="Proteomes" id="UP000438093">
    <property type="component" value="Unassembled WGS sequence"/>
</dbReference>
<keyword evidence="2" id="KW-0285">Flavoprotein</keyword>
<evidence type="ECO:0000313" key="7">
    <source>
        <dbReference type="Proteomes" id="UP000438093"/>
    </source>
</evidence>
<dbReference type="EMBL" id="VTFY01000002">
    <property type="protein sequence ID" value="MRX81602.1"/>
    <property type="molecule type" value="Genomic_DNA"/>
</dbReference>
<dbReference type="InterPro" id="IPR050315">
    <property type="entry name" value="FAD-oxidoreductase_2"/>
</dbReference>
<dbReference type="InterPro" id="IPR027477">
    <property type="entry name" value="Succ_DH/fumarate_Rdtase_cat_sf"/>
</dbReference>
<dbReference type="InterPro" id="IPR003953">
    <property type="entry name" value="FAD-dep_OxRdtase_2_FAD-bd"/>
</dbReference>
<reference evidence="7" key="1">
    <citation type="submission" date="2019-08" db="EMBL/GenBank/DDBJ databases">
        <title>Arthrobacter sp. nov., isolated from plateau pika and Tibetan wild ass.</title>
        <authorList>
            <person name="Ge Y."/>
        </authorList>
    </citation>
    <scope>NUCLEOTIDE SEQUENCE [LARGE SCALE GENOMIC DNA]</scope>
    <source>
        <strain evidence="7">HF-4214</strain>
    </source>
</reference>
<dbReference type="Pfam" id="PF00890">
    <property type="entry name" value="FAD_binding_2"/>
    <property type="match status" value="1"/>
</dbReference>
<evidence type="ECO:0000256" key="3">
    <source>
        <dbReference type="ARBA" id="ARBA00022827"/>
    </source>
</evidence>
<evidence type="ECO:0000313" key="6">
    <source>
        <dbReference type="EMBL" id="MRX81602.1"/>
    </source>
</evidence>
<organism evidence="6 7">
    <name type="scientific">Eggerthella guodeyinii</name>
    <dbReference type="NCBI Taxonomy" id="2690837"/>
    <lineage>
        <taxon>Bacteria</taxon>
        <taxon>Bacillati</taxon>
        <taxon>Actinomycetota</taxon>
        <taxon>Coriobacteriia</taxon>
        <taxon>Eggerthellales</taxon>
        <taxon>Eggerthellaceae</taxon>
        <taxon>Eggerthella</taxon>
    </lineage>
</organism>
<accession>A0A6N7RKQ7</accession>
<evidence type="ECO:0000256" key="2">
    <source>
        <dbReference type="ARBA" id="ARBA00022630"/>
    </source>
</evidence>
<dbReference type="PANTHER" id="PTHR43400">
    <property type="entry name" value="FUMARATE REDUCTASE"/>
    <property type="match status" value="1"/>
</dbReference>
<dbReference type="InterPro" id="IPR006311">
    <property type="entry name" value="TAT_signal"/>
</dbReference>
<dbReference type="AlphaFoldDB" id="A0A6N7RKQ7"/>
<dbReference type="SUPFAM" id="SSF51905">
    <property type="entry name" value="FAD/NAD(P)-binding domain"/>
    <property type="match status" value="1"/>
</dbReference>
<comment type="caution">
    <text evidence="6">The sequence shown here is derived from an EMBL/GenBank/DDBJ whole genome shotgun (WGS) entry which is preliminary data.</text>
</comment>
<dbReference type="SUPFAM" id="SSF56425">
    <property type="entry name" value="Succinate dehydrogenase/fumarate reductase flavoprotein, catalytic domain"/>
    <property type="match status" value="1"/>
</dbReference>
<dbReference type="Pfam" id="PF10518">
    <property type="entry name" value="TAT_signal"/>
    <property type="match status" value="1"/>
</dbReference>
<feature type="domain" description="FAD-dependent oxidoreductase 2 FAD-binding" evidence="5">
    <location>
        <begin position="171"/>
        <end position="682"/>
    </location>
</feature>
<keyword evidence="3" id="KW-0274">FAD</keyword>
<name>A0A6N7RKQ7_9ACTN</name>
<keyword evidence="7" id="KW-1185">Reference proteome</keyword>